<evidence type="ECO:0000313" key="11">
    <source>
        <dbReference type="EMBL" id="MBP2112494.1"/>
    </source>
</evidence>
<evidence type="ECO:0000256" key="8">
    <source>
        <dbReference type="ARBA" id="ARBA00023012"/>
    </source>
</evidence>
<dbReference type="PROSITE" id="PS50109">
    <property type="entry name" value="HIS_KIN"/>
    <property type="match status" value="1"/>
</dbReference>
<keyword evidence="4" id="KW-0808">Transferase</keyword>
<dbReference type="InterPro" id="IPR050736">
    <property type="entry name" value="Sensor_HK_Regulatory"/>
</dbReference>
<protein>
    <recommendedName>
        <fullName evidence="2">histidine kinase</fullName>
        <ecNumber evidence="2">2.7.13.3</ecNumber>
    </recommendedName>
</protein>
<dbReference type="GO" id="GO:0016301">
    <property type="term" value="F:kinase activity"/>
    <property type="evidence" value="ECO:0007669"/>
    <property type="project" value="UniProtKB-KW"/>
</dbReference>
<dbReference type="PANTHER" id="PTHR43711:SF1">
    <property type="entry name" value="HISTIDINE KINASE 1"/>
    <property type="match status" value="1"/>
</dbReference>
<name>A0ABS4NSV7_9BACL</name>
<dbReference type="InterPro" id="IPR003661">
    <property type="entry name" value="HisK_dim/P_dom"/>
</dbReference>
<keyword evidence="8" id="KW-0902">Two-component regulatory system</keyword>
<evidence type="ECO:0000256" key="3">
    <source>
        <dbReference type="ARBA" id="ARBA00022553"/>
    </source>
</evidence>
<dbReference type="Gene3D" id="1.10.287.130">
    <property type="match status" value="1"/>
</dbReference>
<dbReference type="RefSeq" id="WP_209873441.1">
    <property type="nucleotide sequence ID" value="NZ_JAGGLV010000007.1"/>
</dbReference>
<keyword evidence="9" id="KW-1133">Transmembrane helix</keyword>
<keyword evidence="5" id="KW-0547">Nucleotide-binding</keyword>
<dbReference type="CDD" id="cd00082">
    <property type="entry name" value="HisKA"/>
    <property type="match status" value="1"/>
</dbReference>
<dbReference type="Pfam" id="PF00512">
    <property type="entry name" value="HisKA"/>
    <property type="match status" value="1"/>
</dbReference>
<dbReference type="Proteomes" id="UP000773462">
    <property type="component" value="Unassembled WGS sequence"/>
</dbReference>
<dbReference type="CDD" id="cd00075">
    <property type="entry name" value="HATPase"/>
    <property type="match status" value="1"/>
</dbReference>
<dbReference type="EMBL" id="JAGGLV010000007">
    <property type="protein sequence ID" value="MBP2112494.1"/>
    <property type="molecule type" value="Genomic_DNA"/>
</dbReference>
<keyword evidence="3" id="KW-0597">Phosphoprotein</keyword>
<evidence type="ECO:0000256" key="9">
    <source>
        <dbReference type="SAM" id="Phobius"/>
    </source>
</evidence>
<keyword evidence="12" id="KW-1185">Reference proteome</keyword>
<evidence type="ECO:0000259" key="10">
    <source>
        <dbReference type="PROSITE" id="PS50109"/>
    </source>
</evidence>
<dbReference type="Pfam" id="PF02518">
    <property type="entry name" value="HATPase_c"/>
    <property type="match status" value="1"/>
</dbReference>
<reference evidence="11 12" key="1">
    <citation type="submission" date="2021-03" db="EMBL/GenBank/DDBJ databases">
        <title>Genomic Encyclopedia of Type Strains, Phase IV (KMG-IV): sequencing the most valuable type-strain genomes for metagenomic binning, comparative biology and taxonomic classification.</title>
        <authorList>
            <person name="Goeker M."/>
        </authorList>
    </citation>
    <scope>NUCLEOTIDE SEQUENCE [LARGE SCALE GENOMIC DNA]</scope>
    <source>
        <strain evidence="11 12">DSM 101953</strain>
    </source>
</reference>
<feature type="transmembrane region" description="Helical" evidence="9">
    <location>
        <begin position="29"/>
        <end position="53"/>
    </location>
</feature>
<evidence type="ECO:0000256" key="7">
    <source>
        <dbReference type="ARBA" id="ARBA00022840"/>
    </source>
</evidence>
<evidence type="ECO:0000256" key="1">
    <source>
        <dbReference type="ARBA" id="ARBA00000085"/>
    </source>
</evidence>
<evidence type="ECO:0000256" key="6">
    <source>
        <dbReference type="ARBA" id="ARBA00022777"/>
    </source>
</evidence>
<organism evidence="11 12">
    <name type="scientific">Paenibacillus silagei</name>
    <dbReference type="NCBI Taxonomy" id="1670801"/>
    <lineage>
        <taxon>Bacteria</taxon>
        <taxon>Bacillati</taxon>
        <taxon>Bacillota</taxon>
        <taxon>Bacilli</taxon>
        <taxon>Bacillales</taxon>
        <taxon>Paenibacillaceae</taxon>
        <taxon>Paenibacillus</taxon>
    </lineage>
</organism>
<dbReference type="SMART" id="SM00387">
    <property type="entry name" value="HATPase_c"/>
    <property type="match status" value="1"/>
</dbReference>
<dbReference type="InterPro" id="IPR036890">
    <property type="entry name" value="HATPase_C_sf"/>
</dbReference>
<keyword evidence="9" id="KW-0812">Transmembrane</keyword>
<dbReference type="InterPro" id="IPR004358">
    <property type="entry name" value="Sig_transdc_His_kin-like_C"/>
</dbReference>
<feature type="transmembrane region" description="Helical" evidence="9">
    <location>
        <begin position="194"/>
        <end position="216"/>
    </location>
</feature>
<evidence type="ECO:0000256" key="5">
    <source>
        <dbReference type="ARBA" id="ARBA00022741"/>
    </source>
</evidence>
<evidence type="ECO:0000313" key="12">
    <source>
        <dbReference type="Proteomes" id="UP000773462"/>
    </source>
</evidence>
<dbReference type="InterPro" id="IPR005467">
    <property type="entry name" value="His_kinase_dom"/>
</dbReference>
<dbReference type="SUPFAM" id="SSF47384">
    <property type="entry name" value="Homodimeric domain of signal transducing histidine kinase"/>
    <property type="match status" value="1"/>
</dbReference>
<dbReference type="SMART" id="SM00388">
    <property type="entry name" value="HisKA"/>
    <property type="match status" value="1"/>
</dbReference>
<keyword evidence="7" id="KW-0067">ATP-binding</keyword>
<dbReference type="Gene3D" id="3.30.565.10">
    <property type="entry name" value="Histidine kinase-like ATPase, C-terminal domain"/>
    <property type="match status" value="1"/>
</dbReference>
<keyword evidence="9" id="KW-0472">Membrane</keyword>
<keyword evidence="6 11" id="KW-0418">Kinase</keyword>
<dbReference type="PRINTS" id="PR00344">
    <property type="entry name" value="BCTRLSENSOR"/>
</dbReference>
<dbReference type="SUPFAM" id="SSF55874">
    <property type="entry name" value="ATPase domain of HSP90 chaperone/DNA topoisomerase II/histidine kinase"/>
    <property type="match status" value="1"/>
</dbReference>
<proteinExistence type="predicted"/>
<gene>
    <name evidence="11" type="ORF">J2Z70_002648</name>
</gene>
<dbReference type="InterPro" id="IPR036097">
    <property type="entry name" value="HisK_dim/P_sf"/>
</dbReference>
<dbReference type="EC" id="2.7.13.3" evidence="2"/>
<comment type="catalytic activity">
    <reaction evidence="1">
        <text>ATP + protein L-histidine = ADP + protein N-phospho-L-histidine.</text>
        <dbReference type="EC" id="2.7.13.3"/>
    </reaction>
</comment>
<dbReference type="InterPro" id="IPR003594">
    <property type="entry name" value="HATPase_dom"/>
</dbReference>
<comment type="caution">
    <text evidence="11">The sequence shown here is derived from an EMBL/GenBank/DDBJ whole genome shotgun (WGS) entry which is preliminary data.</text>
</comment>
<evidence type="ECO:0000256" key="2">
    <source>
        <dbReference type="ARBA" id="ARBA00012438"/>
    </source>
</evidence>
<accession>A0ABS4NSV7</accession>
<dbReference type="PANTHER" id="PTHR43711">
    <property type="entry name" value="TWO-COMPONENT HISTIDINE KINASE"/>
    <property type="match status" value="1"/>
</dbReference>
<evidence type="ECO:0000256" key="4">
    <source>
        <dbReference type="ARBA" id="ARBA00022679"/>
    </source>
</evidence>
<sequence length="461" mass="50624">MKFSVFRSGASRSGNDLFARTQKRLTWRYSAVMSVFLLLSFLIIYLLLHLLIWNNQKERLNSLLDAEVKQLQGPMFDELLQGKDHGPGNQEFTLSADQSFYVILNTEGGLLGSGEIQPGLKEQVLKLADSGAAKTAKGLAIVELVQGSGLLHKGNDPKDSTKAAYLLGSRVFERKGQPAGILYAGKDVTFQQQLFRWLLGVLAAIAAAFILLAAVFSRVMSRQAMVPVREAYDRQKHFAADASHELRTPLSVMLSSIETLKLEDSINEQAFTRHVVDGMYSEVQRMTALTRDLLLLARSDAGLLEQVLRRFDLAPVLALTLSGLGVLAEAKQIRLTLEAPAELPVKQDQEKLVQLMVILLENAIKFTPAGGRVILRAALIQKNSSTWLALEVQDTGVGIPAEDLSRIFERFYRPDQSRSREAGGHGLGLAIAKELVDTLGGSIRAENCPGGGSVFRVELRS</sequence>
<feature type="domain" description="Histidine kinase" evidence="10">
    <location>
        <begin position="241"/>
        <end position="461"/>
    </location>
</feature>